<dbReference type="Pfam" id="PF00591">
    <property type="entry name" value="Glycos_transf_3"/>
    <property type="match status" value="1"/>
</dbReference>
<dbReference type="SUPFAM" id="SSF52418">
    <property type="entry name" value="Nucleoside phosphorylase/phosphoribosyltransferase catalytic domain"/>
    <property type="match status" value="1"/>
</dbReference>
<keyword evidence="4" id="KW-0057">Aromatic amino acid biosynthesis</keyword>
<dbReference type="Pfam" id="PF02885">
    <property type="entry name" value="Glycos_trans_3N"/>
    <property type="match status" value="1"/>
</dbReference>
<dbReference type="Gene3D" id="1.20.970.10">
    <property type="entry name" value="Transferase, Pyrimidine Nucleoside Phosphorylase, Chain C"/>
    <property type="match status" value="1"/>
</dbReference>
<dbReference type="InterPro" id="IPR017459">
    <property type="entry name" value="Glycosyl_Trfase_fam3_N_dom"/>
</dbReference>
<dbReference type="EMBL" id="JBHSHC010000062">
    <property type="protein sequence ID" value="MFC4767470.1"/>
    <property type="molecule type" value="Genomic_DNA"/>
</dbReference>
<protein>
    <submittedName>
        <fullName evidence="7">Anthranilate phosphoribosyltransferase</fullName>
    </submittedName>
</protein>
<evidence type="ECO:0000256" key="3">
    <source>
        <dbReference type="ARBA" id="ARBA00022822"/>
    </source>
</evidence>
<reference evidence="8" key="1">
    <citation type="journal article" date="2019" name="Int. J. Syst. Evol. Microbiol.">
        <title>The Global Catalogue of Microorganisms (GCM) 10K type strain sequencing project: providing services to taxonomists for standard genome sequencing and annotation.</title>
        <authorList>
            <consortium name="The Broad Institute Genomics Platform"/>
            <consortium name="The Broad Institute Genome Sequencing Center for Infectious Disease"/>
            <person name="Wu L."/>
            <person name="Ma J."/>
        </authorList>
    </citation>
    <scope>NUCLEOTIDE SEQUENCE [LARGE SCALE GENOMIC DNA]</scope>
    <source>
        <strain evidence="8">WYCCWR 12678</strain>
    </source>
</reference>
<feature type="domain" description="Glycosyl transferase family 3 N-terminal" evidence="6">
    <location>
        <begin position="3"/>
        <end position="68"/>
    </location>
</feature>
<dbReference type="PANTHER" id="PTHR43285">
    <property type="entry name" value="ANTHRANILATE PHOSPHORIBOSYLTRANSFERASE"/>
    <property type="match status" value="1"/>
</dbReference>
<dbReference type="InterPro" id="IPR000312">
    <property type="entry name" value="Glycosyl_Trfase_fam3"/>
</dbReference>
<keyword evidence="8" id="KW-1185">Reference proteome</keyword>
<dbReference type="Gene3D" id="3.40.1030.10">
    <property type="entry name" value="Nucleoside phosphorylase/phosphoribosyltransferase catalytic domain"/>
    <property type="match status" value="1"/>
</dbReference>
<evidence type="ECO:0000256" key="2">
    <source>
        <dbReference type="ARBA" id="ARBA00022679"/>
    </source>
</evidence>
<dbReference type="InterPro" id="IPR035902">
    <property type="entry name" value="Nuc_phospho_transferase"/>
</dbReference>
<keyword evidence="3" id="KW-0028">Amino-acid biosynthesis</keyword>
<sequence>MQQFLKEVGRGKKGAKDLPFELAKEAADRIFDGEATDAQIGAFFIAERVKSETVEELLAFIESGRERAQKVTHGQKGLLDCAGPYDGRAKSFAATIPVAAVLAAAGVPVVLHGSLSLPPKFGVSLREILQQVGVPVEAHAEQIGNMIDRNNIAFIETENYCPPLRQLRKIREDLGVRTLLNTVEKFLNVAAAEYLVAGVFHTSALEKAAELTITLGYRKAMVVQGIDGSEDIPTNRPSALYIIQDGTMEKHLVNPKDYGLAEDAAPVKLTTADQASHVLEVLQGGRQYRNMVLLNSALRLWLTGHAGDISEGIEIAGSVLDSGKAWAKFSEWRGE</sequence>
<dbReference type="InterPro" id="IPR005940">
    <property type="entry name" value="Anthranilate_Pribosyl_Tfrase"/>
</dbReference>
<proteinExistence type="predicted"/>
<evidence type="ECO:0000259" key="6">
    <source>
        <dbReference type="Pfam" id="PF02885"/>
    </source>
</evidence>
<evidence type="ECO:0000313" key="8">
    <source>
        <dbReference type="Proteomes" id="UP001596002"/>
    </source>
</evidence>
<dbReference type="RefSeq" id="WP_380025391.1">
    <property type="nucleotide sequence ID" value="NZ_JBHSHC010000062.1"/>
</dbReference>
<comment type="caution">
    <text evidence="7">The sequence shown here is derived from an EMBL/GenBank/DDBJ whole genome shotgun (WGS) entry which is preliminary data.</text>
</comment>
<accession>A0ABV9Q089</accession>
<dbReference type="SUPFAM" id="SSF47648">
    <property type="entry name" value="Nucleoside phosphorylase/phosphoribosyltransferase N-terminal domain"/>
    <property type="match status" value="1"/>
</dbReference>
<keyword evidence="3" id="KW-0822">Tryptophan biosynthesis</keyword>
<dbReference type="Proteomes" id="UP001596002">
    <property type="component" value="Unassembled WGS sequence"/>
</dbReference>
<feature type="domain" description="Glycosyl transferase family 3" evidence="5">
    <location>
        <begin position="89"/>
        <end position="325"/>
    </location>
</feature>
<evidence type="ECO:0000256" key="1">
    <source>
        <dbReference type="ARBA" id="ARBA00022676"/>
    </source>
</evidence>
<evidence type="ECO:0000313" key="7">
    <source>
        <dbReference type="EMBL" id="MFC4767470.1"/>
    </source>
</evidence>
<keyword evidence="2" id="KW-0808">Transferase</keyword>
<keyword evidence="1 7" id="KW-0328">Glycosyltransferase</keyword>
<dbReference type="InterPro" id="IPR036320">
    <property type="entry name" value="Glycosyl_Trfase_fam3_N_dom_sf"/>
</dbReference>
<evidence type="ECO:0000256" key="4">
    <source>
        <dbReference type="ARBA" id="ARBA00023141"/>
    </source>
</evidence>
<dbReference type="PANTHER" id="PTHR43285:SF2">
    <property type="entry name" value="ANTHRANILATE PHOSPHORIBOSYLTRANSFERASE"/>
    <property type="match status" value="1"/>
</dbReference>
<dbReference type="GO" id="GO:0016757">
    <property type="term" value="F:glycosyltransferase activity"/>
    <property type="evidence" value="ECO:0007669"/>
    <property type="project" value="UniProtKB-KW"/>
</dbReference>
<name>A0ABV9Q089_9BACL</name>
<organism evidence="7 8">
    <name type="scientific">Effusibacillus consociatus</name>
    <dbReference type="NCBI Taxonomy" id="1117041"/>
    <lineage>
        <taxon>Bacteria</taxon>
        <taxon>Bacillati</taxon>
        <taxon>Bacillota</taxon>
        <taxon>Bacilli</taxon>
        <taxon>Bacillales</taxon>
        <taxon>Alicyclobacillaceae</taxon>
        <taxon>Effusibacillus</taxon>
    </lineage>
</organism>
<gene>
    <name evidence="7" type="ORF">ACFO8Q_08850</name>
</gene>
<evidence type="ECO:0000259" key="5">
    <source>
        <dbReference type="Pfam" id="PF00591"/>
    </source>
</evidence>